<feature type="compositionally biased region" description="Basic residues" evidence="1">
    <location>
        <begin position="1"/>
        <end position="10"/>
    </location>
</feature>
<feature type="region of interest" description="Disordered" evidence="1">
    <location>
        <begin position="1"/>
        <end position="42"/>
    </location>
</feature>
<protein>
    <submittedName>
        <fullName evidence="2">DUF3710 domain-containing protein</fullName>
    </submittedName>
</protein>
<dbReference type="InterPro" id="IPR022183">
    <property type="entry name" value="DUF3710"/>
</dbReference>
<reference evidence="2 3" key="1">
    <citation type="submission" date="2021-04" db="EMBL/GenBank/DDBJ databases">
        <title>Ruania sp. nov., isolated from sandy soil of mangrove forest.</title>
        <authorList>
            <person name="Ge X."/>
            <person name="Huang R."/>
            <person name="Liu W."/>
        </authorList>
    </citation>
    <scope>NUCLEOTIDE SEQUENCE [LARGE SCALE GENOMIC DNA]</scope>
    <source>
        <strain evidence="2 3">N2-46</strain>
    </source>
</reference>
<dbReference type="Proteomes" id="UP000826651">
    <property type="component" value="Unassembled WGS sequence"/>
</dbReference>
<organism evidence="2 3">
    <name type="scientific">Occultella gossypii</name>
    <dbReference type="NCBI Taxonomy" id="2800820"/>
    <lineage>
        <taxon>Bacteria</taxon>
        <taxon>Bacillati</taxon>
        <taxon>Actinomycetota</taxon>
        <taxon>Actinomycetes</taxon>
        <taxon>Micrococcales</taxon>
        <taxon>Ruaniaceae</taxon>
        <taxon>Occultella</taxon>
    </lineage>
</organism>
<feature type="compositionally biased region" description="Low complexity" evidence="1">
    <location>
        <begin position="18"/>
        <end position="27"/>
    </location>
</feature>
<gene>
    <name evidence="2" type="ORF">KCQ71_05790</name>
</gene>
<keyword evidence="3" id="KW-1185">Reference proteome</keyword>
<comment type="caution">
    <text evidence="2">The sequence shown here is derived from an EMBL/GenBank/DDBJ whole genome shotgun (WGS) entry which is preliminary data.</text>
</comment>
<evidence type="ECO:0000313" key="3">
    <source>
        <dbReference type="Proteomes" id="UP000826651"/>
    </source>
</evidence>
<name>A0ABS7S8P9_9MICO</name>
<proteinExistence type="predicted"/>
<feature type="compositionally biased region" description="Basic and acidic residues" evidence="1">
    <location>
        <begin position="224"/>
        <end position="235"/>
    </location>
</feature>
<accession>A0ABS7S8P9</accession>
<evidence type="ECO:0000313" key="2">
    <source>
        <dbReference type="EMBL" id="MBZ2195656.1"/>
    </source>
</evidence>
<dbReference type="RefSeq" id="WP_223403781.1">
    <property type="nucleotide sequence ID" value="NZ_JAGSHT010000005.1"/>
</dbReference>
<evidence type="ECO:0000256" key="1">
    <source>
        <dbReference type="SAM" id="MobiDB-lite"/>
    </source>
</evidence>
<dbReference type="Pfam" id="PF12502">
    <property type="entry name" value="DUF3710"/>
    <property type="match status" value="1"/>
</dbReference>
<dbReference type="EMBL" id="JAGSHT010000005">
    <property type="protein sequence ID" value="MBZ2195656.1"/>
    <property type="molecule type" value="Genomic_DNA"/>
</dbReference>
<sequence>MALFGRKKKAAQIEPTDSVDSAASAPSPVEPEGRGPWDVDEVPELGGRIDLGAIRLPKRAGSQVKMELDSKTRRVVAVRLLMDSSSLQLQAFAAPRSEGLWEELREEIAQQVVKQGGSSDERTGPFGRELLARLPARLPDGRTGSRPARFIGVDGPRWFLRAVMSGKATVDTEAAAALEDVLADVVVVRGSEARPPRDLLTLHLPGRPGESTPDLAEGRPTLDLPKRGPEITETR</sequence>
<feature type="region of interest" description="Disordered" evidence="1">
    <location>
        <begin position="196"/>
        <end position="235"/>
    </location>
</feature>